<dbReference type="InterPro" id="IPR024194">
    <property type="entry name" value="Ac/AlaTfrase_AlgI/DltB"/>
</dbReference>
<dbReference type="InterPro" id="IPR051085">
    <property type="entry name" value="MB_O-acyltransferase"/>
</dbReference>
<dbReference type="PIRSF" id="PIRSF016636">
    <property type="entry name" value="AlgI_DltB"/>
    <property type="match status" value="1"/>
</dbReference>
<evidence type="ECO:0000256" key="7">
    <source>
        <dbReference type="PIRNR" id="PIRNR016636"/>
    </source>
</evidence>
<evidence type="ECO:0000256" key="5">
    <source>
        <dbReference type="ARBA" id="ARBA00022989"/>
    </source>
</evidence>
<comment type="similarity">
    <text evidence="2 7">Belongs to the membrane-bound acyltransferase family.</text>
</comment>
<keyword evidence="10" id="KW-1185">Reference proteome</keyword>
<dbReference type="GO" id="GO:0042121">
    <property type="term" value="P:alginic acid biosynthetic process"/>
    <property type="evidence" value="ECO:0007669"/>
    <property type="project" value="InterPro"/>
</dbReference>
<evidence type="ECO:0000313" key="9">
    <source>
        <dbReference type="EMBL" id="CUR34721.1"/>
    </source>
</evidence>
<evidence type="ECO:0000313" key="10">
    <source>
        <dbReference type="Proteomes" id="UP000184315"/>
    </source>
</evidence>
<feature type="transmembrane region" description="Helical" evidence="8">
    <location>
        <begin position="75"/>
        <end position="94"/>
    </location>
</feature>
<evidence type="ECO:0000256" key="6">
    <source>
        <dbReference type="ARBA" id="ARBA00023136"/>
    </source>
</evidence>
<dbReference type="Pfam" id="PF03062">
    <property type="entry name" value="MBOAT"/>
    <property type="match status" value="1"/>
</dbReference>
<dbReference type="InterPro" id="IPR028362">
    <property type="entry name" value="AlgI"/>
</dbReference>
<keyword evidence="6 7" id="KW-0472">Membrane</keyword>
<gene>
    <name evidence="9" type="ORF">PL9214650160</name>
</gene>
<evidence type="ECO:0000256" key="3">
    <source>
        <dbReference type="ARBA" id="ARBA00022475"/>
    </source>
</evidence>
<dbReference type="PIRSF" id="PIRSF500217">
    <property type="entry name" value="AlgI"/>
    <property type="match status" value="1"/>
</dbReference>
<feature type="transmembrane region" description="Helical" evidence="8">
    <location>
        <begin position="363"/>
        <end position="383"/>
    </location>
</feature>
<comment type="subcellular location">
    <subcellularLocation>
        <location evidence="1">Cell membrane</location>
        <topology evidence="1">Multi-pass membrane protein</topology>
    </subcellularLocation>
</comment>
<keyword evidence="7" id="KW-0012">Acyltransferase</keyword>
<feature type="transmembrane region" description="Helical" evidence="8">
    <location>
        <begin position="413"/>
        <end position="432"/>
    </location>
</feature>
<keyword evidence="4 8" id="KW-0812">Transmembrane</keyword>
<proteinExistence type="inferred from homology"/>
<feature type="transmembrane region" description="Helical" evidence="8">
    <location>
        <begin position="310"/>
        <end position="333"/>
    </location>
</feature>
<dbReference type="OrthoDB" id="9805788at2"/>
<sequence>MLFPTYSFLIFFIIVFSLGISLKKQVGLYKAFLLVANLIFYSFWGLNFLVLLLISIGINYGILLGLRSRSTAAKSWLIAGIVFNILYLGTFKYYNFFVDSFLEIFSFLPFASTFQPLEILVPVGVSFYTFRIISHLVDCYHQTLAFPRWIDYAIYISYFPQIASGPIARAKEFYKQLNSSQKYDYKIEEVIVLILSGLFKKYTLSSFLFNFTQLPFSDPGSYSCGDLILAAVSYSCLIYVDFSGYSDLSNAISSVFGFRPIENFNCPYRSFSLQEFWHRWHISLSEWLRDYLYIPLGGNRHGKQRKYLNLFLTMLLGGFWHGAGLNFIVWGGLHGLGLGLNHYFKEEITPRLTLQPSAKVSSIIPLLNWGLTFGFVTLSWIFFQSPNLETALNFIQGIWISDVQIVQFNVWQLYLVIFIILVLINFYGKAITSVLIRLFSLKNIFFRIVLTSGFVYSILMLGPNSVPPFIYFNF</sequence>
<dbReference type="PANTHER" id="PTHR13285">
    <property type="entry name" value="ACYLTRANSFERASE"/>
    <property type="match status" value="1"/>
</dbReference>
<feature type="transmembrane region" description="Helical" evidence="8">
    <location>
        <begin position="6"/>
        <end position="22"/>
    </location>
</feature>
<organism evidence="9 10">
    <name type="scientific">Planktothrix tepida PCC 9214</name>
    <dbReference type="NCBI Taxonomy" id="671072"/>
    <lineage>
        <taxon>Bacteria</taxon>
        <taxon>Bacillati</taxon>
        <taxon>Cyanobacteriota</taxon>
        <taxon>Cyanophyceae</taxon>
        <taxon>Oscillatoriophycideae</taxon>
        <taxon>Oscillatoriales</taxon>
        <taxon>Microcoleaceae</taxon>
        <taxon>Planktothrix</taxon>
    </lineage>
</organism>
<evidence type="ECO:0000256" key="8">
    <source>
        <dbReference type="SAM" id="Phobius"/>
    </source>
</evidence>
<dbReference type="RefSeq" id="WP_072721470.1">
    <property type="nucleotide sequence ID" value="NZ_LN889813.1"/>
</dbReference>
<dbReference type="STRING" id="671072.PL9214650160"/>
<protein>
    <submittedName>
        <fullName evidence="9">Membrane bound O-acyl transferase MBOAT family protein</fullName>
    </submittedName>
</protein>
<dbReference type="EMBL" id="CZDF01000172">
    <property type="protein sequence ID" value="CUR34721.1"/>
    <property type="molecule type" value="Genomic_DNA"/>
</dbReference>
<dbReference type="AlphaFoldDB" id="A0A1J1LT37"/>
<dbReference type="InterPro" id="IPR004299">
    <property type="entry name" value="MBOAT_fam"/>
</dbReference>
<name>A0A1J1LT37_9CYAN</name>
<dbReference type="GO" id="GO:0005886">
    <property type="term" value="C:plasma membrane"/>
    <property type="evidence" value="ECO:0007669"/>
    <property type="project" value="UniProtKB-SubCell"/>
</dbReference>
<accession>A0A1J1LT37</accession>
<evidence type="ECO:0000256" key="1">
    <source>
        <dbReference type="ARBA" id="ARBA00004651"/>
    </source>
</evidence>
<dbReference type="Proteomes" id="UP000184315">
    <property type="component" value="Unassembled WGS sequence"/>
</dbReference>
<keyword evidence="3 7" id="KW-1003">Cell membrane</keyword>
<dbReference type="GO" id="GO:0016746">
    <property type="term" value="F:acyltransferase activity"/>
    <property type="evidence" value="ECO:0007669"/>
    <property type="project" value="UniProtKB-KW"/>
</dbReference>
<dbReference type="PANTHER" id="PTHR13285:SF18">
    <property type="entry name" value="PROTEIN-CYSTEINE N-PALMITOYLTRANSFERASE RASP"/>
    <property type="match status" value="1"/>
</dbReference>
<keyword evidence="7 9" id="KW-0808">Transferase</keyword>
<feature type="transmembrane region" description="Helical" evidence="8">
    <location>
        <begin position="444"/>
        <end position="462"/>
    </location>
</feature>
<reference evidence="10" key="1">
    <citation type="submission" date="2015-10" db="EMBL/GenBank/DDBJ databases">
        <authorList>
            <person name="Regsiter A."/>
            <person name="william w."/>
        </authorList>
    </citation>
    <scope>NUCLEOTIDE SEQUENCE [LARGE SCALE GENOMIC DNA]</scope>
</reference>
<keyword evidence="5 8" id="KW-1133">Transmembrane helix</keyword>
<evidence type="ECO:0000256" key="4">
    <source>
        <dbReference type="ARBA" id="ARBA00022692"/>
    </source>
</evidence>
<feature type="transmembrane region" description="Helical" evidence="8">
    <location>
        <begin position="34"/>
        <end position="63"/>
    </location>
</feature>
<evidence type="ECO:0000256" key="2">
    <source>
        <dbReference type="ARBA" id="ARBA00010323"/>
    </source>
</evidence>